<sequence length="77" mass="8187">MHNTNVNLKLGNNSAIHITQEGTISLYGNSFTCLFCPSFPVNLLSISQLDVLGVAGFEASNAQTSREGENEARDGDG</sequence>
<evidence type="ECO:0000313" key="2">
    <source>
        <dbReference type="Proteomes" id="UP000018144"/>
    </source>
</evidence>
<keyword evidence="2" id="KW-1185">Reference proteome</keyword>
<protein>
    <submittedName>
        <fullName evidence="1">Uncharacterized protein</fullName>
    </submittedName>
</protein>
<dbReference type="Proteomes" id="UP000018144">
    <property type="component" value="Unassembled WGS sequence"/>
</dbReference>
<proteinExistence type="predicted"/>
<gene>
    <name evidence="1" type="ORF">PCON_03905</name>
</gene>
<reference evidence="1 2" key="1">
    <citation type="journal article" date="2013" name="PLoS Genet.">
        <title>The genome and development-dependent transcriptomes of Pyronema confluens: a window into fungal evolution.</title>
        <authorList>
            <person name="Traeger S."/>
            <person name="Altegoer F."/>
            <person name="Freitag M."/>
            <person name="Gabaldon T."/>
            <person name="Kempken F."/>
            <person name="Kumar A."/>
            <person name="Marcet-Houben M."/>
            <person name="Poggeler S."/>
            <person name="Stajich J.E."/>
            <person name="Nowrousian M."/>
        </authorList>
    </citation>
    <scope>NUCLEOTIDE SEQUENCE [LARGE SCALE GENOMIC DNA]</scope>
    <source>
        <strain evidence="2">CBS 100304</strain>
        <tissue evidence="1">Vegetative mycelium</tissue>
    </source>
</reference>
<accession>U4LVE9</accession>
<dbReference type="AlphaFoldDB" id="U4LVE9"/>
<name>U4LVE9_PYROM</name>
<dbReference type="EMBL" id="HF936567">
    <property type="protein sequence ID" value="CCX34512.1"/>
    <property type="molecule type" value="Genomic_DNA"/>
</dbReference>
<organism evidence="1 2">
    <name type="scientific">Pyronema omphalodes (strain CBS 100304)</name>
    <name type="common">Pyronema confluens</name>
    <dbReference type="NCBI Taxonomy" id="1076935"/>
    <lineage>
        <taxon>Eukaryota</taxon>
        <taxon>Fungi</taxon>
        <taxon>Dikarya</taxon>
        <taxon>Ascomycota</taxon>
        <taxon>Pezizomycotina</taxon>
        <taxon>Pezizomycetes</taxon>
        <taxon>Pezizales</taxon>
        <taxon>Pyronemataceae</taxon>
        <taxon>Pyronema</taxon>
    </lineage>
</organism>
<evidence type="ECO:0000313" key="1">
    <source>
        <dbReference type="EMBL" id="CCX34512.1"/>
    </source>
</evidence>